<dbReference type="AlphaFoldDB" id="A0A8K0UPR4"/>
<evidence type="ECO:0000259" key="4">
    <source>
        <dbReference type="PROSITE" id="PS50222"/>
    </source>
</evidence>
<reference evidence="5" key="1">
    <citation type="journal article" date="2021" name="New Phytol.">
        <title>Evolutionary innovations through gain and loss of genes in the ectomycorrhizal Boletales.</title>
        <authorList>
            <person name="Wu G."/>
            <person name="Miyauchi S."/>
            <person name="Morin E."/>
            <person name="Kuo A."/>
            <person name="Drula E."/>
            <person name="Varga T."/>
            <person name="Kohler A."/>
            <person name="Feng B."/>
            <person name="Cao Y."/>
            <person name="Lipzen A."/>
            <person name="Daum C."/>
            <person name="Hundley H."/>
            <person name="Pangilinan J."/>
            <person name="Johnson J."/>
            <person name="Barry K."/>
            <person name="LaButti K."/>
            <person name="Ng V."/>
            <person name="Ahrendt S."/>
            <person name="Min B."/>
            <person name="Choi I.G."/>
            <person name="Park H."/>
            <person name="Plett J.M."/>
            <person name="Magnuson J."/>
            <person name="Spatafora J.W."/>
            <person name="Nagy L.G."/>
            <person name="Henrissat B."/>
            <person name="Grigoriev I.V."/>
            <person name="Yang Z.L."/>
            <person name="Xu J."/>
            <person name="Martin F.M."/>
        </authorList>
    </citation>
    <scope>NUCLEOTIDE SEQUENCE</scope>
    <source>
        <strain evidence="5">KKN 215</strain>
    </source>
</reference>
<feature type="compositionally biased region" description="Polar residues" evidence="2">
    <location>
        <begin position="1"/>
        <end position="18"/>
    </location>
</feature>
<keyword evidence="3" id="KW-1133">Transmembrane helix</keyword>
<dbReference type="PANTHER" id="PTHR31495:SF0">
    <property type="entry name" value="BINDING PROTEIN CALEOSIN, PUTATIVE (AFU_ORTHOLOGUE AFUA_5G13750)-RELATED"/>
    <property type="match status" value="1"/>
</dbReference>
<dbReference type="InterPro" id="IPR007736">
    <property type="entry name" value="Caleosin-related"/>
</dbReference>
<dbReference type="Pfam" id="PF05042">
    <property type="entry name" value="Caleosin"/>
    <property type="match status" value="1"/>
</dbReference>
<gene>
    <name evidence="5" type="ORF">BXZ70DRAFT_971878</name>
</gene>
<accession>A0A8K0UPR4</accession>
<feature type="region of interest" description="Disordered" evidence="2">
    <location>
        <begin position="1"/>
        <end position="20"/>
    </location>
</feature>
<dbReference type="GO" id="GO:0004497">
    <property type="term" value="F:monooxygenase activity"/>
    <property type="evidence" value="ECO:0007669"/>
    <property type="project" value="TreeGrafter"/>
</dbReference>
<dbReference type="GO" id="GO:0005509">
    <property type="term" value="F:calcium ion binding"/>
    <property type="evidence" value="ECO:0007669"/>
    <property type="project" value="InterPro"/>
</dbReference>
<evidence type="ECO:0000256" key="2">
    <source>
        <dbReference type="SAM" id="MobiDB-lite"/>
    </source>
</evidence>
<keyword evidence="3" id="KW-0472">Membrane</keyword>
<dbReference type="InterPro" id="IPR002048">
    <property type="entry name" value="EF_hand_dom"/>
</dbReference>
<protein>
    <submittedName>
        <fullName evidence="5">Caleosin related protein-domain-containing protein</fullName>
    </submittedName>
</protein>
<sequence>MPSKQPLSNGVARTTTGEELTISIPEVPVTQEHPPWTQHKNVKQAGLARANAAVTESNPHGTTEGNYTEDHSNQTVLQQHVDFFDINKDGVITPFETFIALRSINWSILLTIIAVLFIHGGLSYATLDPGNILPDPFFRIYVRNIHRAKHGSDTATYDSEGRFRPQMFEDIFAKWGEKKEDGQWGITFRQALQAIKGNRSFMDLFGMSAAIFEWFATYVTIWPEDGVMMLEDVRAVYDGSYFYKVADKCKPAIATTKEE</sequence>
<evidence type="ECO:0000313" key="5">
    <source>
        <dbReference type="EMBL" id="KAH8101333.1"/>
    </source>
</evidence>
<evidence type="ECO:0000256" key="3">
    <source>
        <dbReference type="SAM" id="Phobius"/>
    </source>
</evidence>
<dbReference type="OrthoDB" id="640742at2759"/>
<dbReference type="Proteomes" id="UP000813824">
    <property type="component" value="Unassembled WGS sequence"/>
</dbReference>
<feature type="domain" description="EF-hand" evidence="4">
    <location>
        <begin position="72"/>
        <end position="107"/>
    </location>
</feature>
<dbReference type="PANTHER" id="PTHR31495">
    <property type="entry name" value="PEROXYGENASE 3-RELATED"/>
    <property type="match status" value="1"/>
</dbReference>
<evidence type="ECO:0000256" key="1">
    <source>
        <dbReference type="ARBA" id="ARBA00006765"/>
    </source>
</evidence>
<evidence type="ECO:0000313" key="6">
    <source>
        <dbReference type="Proteomes" id="UP000813824"/>
    </source>
</evidence>
<keyword evidence="3" id="KW-0812">Transmembrane</keyword>
<comment type="similarity">
    <text evidence="1">Belongs to the caleosin family.</text>
</comment>
<organism evidence="5 6">
    <name type="scientific">Cristinia sonorae</name>
    <dbReference type="NCBI Taxonomy" id="1940300"/>
    <lineage>
        <taxon>Eukaryota</taxon>
        <taxon>Fungi</taxon>
        <taxon>Dikarya</taxon>
        <taxon>Basidiomycota</taxon>
        <taxon>Agaricomycotina</taxon>
        <taxon>Agaricomycetes</taxon>
        <taxon>Agaricomycetidae</taxon>
        <taxon>Agaricales</taxon>
        <taxon>Pleurotineae</taxon>
        <taxon>Stephanosporaceae</taxon>
        <taxon>Cristinia</taxon>
    </lineage>
</organism>
<dbReference type="EMBL" id="JAEVFJ010000013">
    <property type="protein sequence ID" value="KAH8101333.1"/>
    <property type="molecule type" value="Genomic_DNA"/>
</dbReference>
<keyword evidence="6" id="KW-1185">Reference proteome</keyword>
<name>A0A8K0UPR4_9AGAR</name>
<feature type="transmembrane region" description="Helical" evidence="3">
    <location>
        <begin position="106"/>
        <end position="127"/>
    </location>
</feature>
<dbReference type="PROSITE" id="PS50222">
    <property type="entry name" value="EF_HAND_2"/>
    <property type="match status" value="1"/>
</dbReference>
<proteinExistence type="inferred from homology"/>
<comment type="caution">
    <text evidence="5">The sequence shown here is derived from an EMBL/GenBank/DDBJ whole genome shotgun (WGS) entry which is preliminary data.</text>
</comment>